<organism evidence="2 3">
    <name type="scientific">Agrobacterium tumefaciens</name>
    <dbReference type="NCBI Taxonomy" id="358"/>
    <lineage>
        <taxon>Bacteria</taxon>
        <taxon>Pseudomonadati</taxon>
        <taxon>Pseudomonadota</taxon>
        <taxon>Alphaproteobacteria</taxon>
        <taxon>Hyphomicrobiales</taxon>
        <taxon>Rhizobiaceae</taxon>
        <taxon>Rhizobium/Agrobacterium group</taxon>
        <taxon>Agrobacterium</taxon>
        <taxon>Agrobacterium tumefaciens complex</taxon>
    </lineage>
</organism>
<feature type="chain" id="PRO_5042005760" evidence="1">
    <location>
        <begin position="39"/>
        <end position="216"/>
    </location>
</feature>
<feature type="signal peptide" evidence="1">
    <location>
        <begin position="1"/>
        <end position="38"/>
    </location>
</feature>
<evidence type="ECO:0000313" key="2">
    <source>
        <dbReference type="EMBL" id="QCL82000.1"/>
    </source>
</evidence>
<sequence>MTIFTRYGSSTRCRFGRSAVLRSLFLLAGMVSAVPAFGHCLTPNQTKQGVLLTREQPFFSVFYKPTQSGLTEQRLMVRRGSLEPISAEYLHPLLVTKRISAKGVQELTYSDATRLDDLPVKGNWRSGTTLFVNSQRTVGGTTTITFEKWAEETIGFCSYPVWVVKSRVELQGLSPIIFEQYYSPKLNLVLRSIRLDPSGHPISEVRFDWFQIGWSN</sequence>
<accession>A0AAE6BFM6</accession>
<protein>
    <submittedName>
        <fullName evidence="2">Uncharacterized protein</fullName>
    </submittedName>
</protein>
<dbReference type="EMBL" id="CP039898">
    <property type="protein sequence ID" value="QCL82000.1"/>
    <property type="molecule type" value="Genomic_DNA"/>
</dbReference>
<name>A0AAE6BFM6_AGRTU</name>
<evidence type="ECO:0000313" key="3">
    <source>
        <dbReference type="Proteomes" id="UP000298579"/>
    </source>
</evidence>
<dbReference type="Proteomes" id="UP000298579">
    <property type="component" value="Chromosome linear"/>
</dbReference>
<dbReference type="RefSeq" id="WP_080830102.1">
    <property type="nucleotide sequence ID" value="NZ_CP039889.1"/>
</dbReference>
<evidence type="ECO:0000256" key="1">
    <source>
        <dbReference type="SAM" id="SignalP"/>
    </source>
</evidence>
<reference evidence="2 3" key="1">
    <citation type="submission" date="2019-04" db="EMBL/GenBank/DDBJ databases">
        <title>Complete genome sequence of Agrobacterium tumefaciens CFBP5877.</title>
        <authorList>
            <person name="Huang Y.-Y."/>
            <person name="Chiang H.-Y."/>
            <person name="Chou L."/>
            <person name="Lai E.-M."/>
            <person name="Kuo C.-H."/>
        </authorList>
    </citation>
    <scope>NUCLEOTIDE SEQUENCE [LARGE SCALE GENOMIC DNA]</scope>
    <source>
        <strain evidence="2 3">CFBP5877</strain>
    </source>
</reference>
<keyword evidence="1" id="KW-0732">Signal</keyword>
<dbReference type="AlphaFoldDB" id="A0AAE6BFM6"/>
<gene>
    <name evidence="2" type="ORF">CFBP5877_23325</name>
</gene>
<proteinExistence type="predicted"/>